<evidence type="ECO:0000313" key="5">
    <source>
        <dbReference type="Proteomes" id="UP000256345"/>
    </source>
</evidence>
<dbReference type="Proteomes" id="UP000256345">
    <property type="component" value="Unassembled WGS sequence"/>
</dbReference>
<name>A0AAC8Q2G2_9BACT</name>
<keyword evidence="5" id="KW-1185">Reference proteome</keyword>
<proteinExistence type="predicted"/>
<feature type="chain" id="PRO_5041971438" description="Lipoprotein" evidence="1">
    <location>
        <begin position="22"/>
        <end position="317"/>
    </location>
</feature>
<dbReference type="Proteomes" id="UP000035579">
    <property type="component" value="Chromosome"/>
</dbReference>
<dbReference type="KEGG" id="age:AA314_01360"/>
<accession>A0AAC8Q2G2</accession>
<dbReference type="PROSITE" id="PS51257">
    <property type="entry name" value="PROKAR_LIPOPROTEIN"/>
    <property type="match status" value="1"/>
</dbReference>
<reference evidence="2 4" key="1">
    <citation type="submission" date="2015-05" db="EMBL/GenBank/DDBJ databases">
        <title>Genome assembly of Archangium gephyra DSM 2261.</title>
        <authorList>
            <person name="Sharma G."/>
            <person name="Subramanian S."/>
        </authorList>
    </citation>
    <scope>NUCLEOTIDE SEQUENCE [LARGE SCALE GENOMIC DNA]</scope>
    <source>
        <strain evidence="2 4">DSM 2261</strain>
    </source>
</reference>
<protein>
    <recommendedName>
        <fullName evidence="6">Lipoprotein</fullName>
    </recommendedName>
</protein>
<reference evidence="3 5" key="2">
    <citation type="submission" date="2018-08" db="EMBL/GenBank/DDBJ databases">
        <title>Genomic Encyclopedia of Archaeal and Bacterial Type Strains, Phase II (KMG-II): from individual species to whole genera.</title>
        <authorList>
            <person name="Goeker M."/>
        </authorList>
    </citation>
    <scope>NUCLEOTIDE SEQUENCE [LARGE SCALE GENOMIC DNA]</scope>
    <source>
        <strain evidence="3 5">DSM 2261</strain>
    </source>
</reference>
<feature type="signal peptide" evidence="1">
    <location>
        <begin position="1"/>
        <end position="21"/>
    </location>
</feature>
<evidence type="ECO:0000256" key="1">
    <source>
        <dbReference type="SAM" id="SignalP"/>
    </source>
</evidence>
<dbReference type="EMBL" id="CP011509">
    <property type="protein sequence ID" value="AKI99733.1"/>
    <property type="molecule type" value="Genomic_DNA"/>
</dbReference>
<dbReference type="RefSeq" id="WP_047854754.1">
    <property type="nucleotide sequence ID" value="NZ_CP011509.1"/>
</dbReference>
<evidence type="ECO:0008006" key="6">
    <source>
        <dbReference type="Google" id="ProtNLM"/>
    </source>
</evidence>
<keyword evidence="1" id="KW-0732">Signal</keyword>
<sequence>MKTRLLLLSASASLVSGCFYGGDCDPEPDITVKLEAASEDVRSLPVLASGKLSLLGLNVPDAHGDVKVNLRMTNASSVDVTGLRFEEVVDGTPRTLEVLAQQHNGSTVNNGGSVVDKGQLRFAWRAKNLSELRLPAAKAHTGRVTLNWKYEGCRTQTGSATLDVPGFVKAVVSTGNLRLVSAEAAAPDLVKGAKVKMAVESAVGDAVVNLKDAKFTVTYFGDGLIPGVGLGLVQASQVALRSGGTARTQVAVGETLEVFTSQEPGASSPVFEPSGLAAAVGSISGGKALVTLNLTSEKQSQPGVPVVDTVTELVDLP</sequence>
<evidence type="ECO:0000313" key="2">
    <source>
        <dbReference type="EMBL" id="AKI99733.1"/>
    </source>
</evidence>
<organism evidence="2 4">
    <name type="scientific">Archangium gephyra</name>
    <dbReference type="NCBI Taxonomy" id="48"/>
    <lineage>
        <taxon>Bacteria</taxon>
        <taxon>Pseudomonadati</taxon>
        <taxon>Myxococcota</taxon>
        <taxon>Myxococcia</taxon>
        <taxon>Myxococcales</taxon>
        <taxon>Cystobacterineae</taxon>
        <taxon>Archangiaceae</taxon>
        <taxon>Archangium</taxon>
    </lineage>
</organism>
<dbReference type="EMBL" id="QUMU01000009">
    <property type="protein sequence ID" value="REG27735.1"/>
    <property type="molecule type" value="Genomic_DNA"/>
</dbReference>
<dbReference type="AlphaFoldDB" id="A0AAC8Q2G2"/>
<evidence type="ECO:0000313" key="3">
    <source>
        <dbReference type="EMBL" id="REG27735.1"/>
    </source>
</evidence>
<gene>
    <name evidence="2" type="ORF">AA314_01360</name>
    <name evidence="3" type="ORF">ATI61_10970</name>
</gene>
<evidence type="ECO:0000313" key="4">
    <source>
        <dbReference type="Proteomes" id="UP000035579"/>
    </source>
</evidence>